<name>A0A172YDC7_9GAMM</name>
<dbReference type="Pfam" id="PF13589">
    <property type="entry name" value="HATPase_c_3"/>
    <property type="match status" value="1"/>
</dbReference>
<dbReference type="SUPFAM" id="SSF55874">
    <property type="entry name" value="ATPase domain of HSP90 chaperone/DNA topoisomerase II/histidine kinase"/>
    <property type="match status" value="2"/>
</dbReference>
<protein>
    <recommendedName>
        <fullName evidence="7">Histidine kinase/HSP90-like ATPase domain-containing protein</fullName>
    </recommendedName>
</protein>
<keyword evidence="6" id="KW-0902">Two-component regulatory system</keyword>
<dbReference type="Pfam" id="PF02518">
    <property type="entry name" value="HATPase_c"/>
    <property type="match status" value="1"/>
</dbReference>
<dbReference type="KEGG" id="haa:A5892_06975"/>
<evidence type="ECO:0000256" key="5">
    <source>
        <dbReference type="ARBA" id="ARBA00022840"/>
    </source>
</evidence>
<dbReference type="RefSeq" id="WP_064122194.1">
    <property type="nucleotide sequence ID" value="NZ_CP015243.1"/>
</dbReference>
<feature type="domain" description="Histidine kinase/HSP90-like ATPase" evidence="7">
    <location>
        <begin position="592"/>
        <end position="715"/>
    </location>
</feature>
<dbReference type="Gene3D" id="3.30.565.10">
    <property type="entry name" value="Histidine kinase-like ATPase, C-terminal domain"/>
    <property type="match status" value="2"/>
</dbReference>
<evidence type="ECO:0000313" key="8">
    <source>
        <dbReference type="EMBL" id="ANF57238.1"/>
    </source>
</evidence>
<dbReference type="PANTHER" id="PTHR43065">
    <property type="entry name" value="SENSOR HISTIDINE KINASE"/>
    <property type="match status" value="1"/>
</dbReference>
<keyword evidence="3" id="KW-0547">Nucleotide-binding</keyword>
<gene>
    <name evidence="8" type="ORF">A5892_06975</name>
</gene>
<dbReference type="Proteomes" id="UP000077875">
    <property type="component" value="Chromosome"/>
</dbReference>
<sequence length="716" mass="80934">MSNSVSFKAKAHLLKLLGDELIGDDRLAIFELVKNAYDADATRVDVTLDVESSNPKIIVRDFDGCGMNRNTIIEKWMEIGTDSKRKENRKRSLKYRRMPLGEKGVGRLAVHKLGTELTVNTRADGHPECKIQIDWPSLISESNYIEETRVDIEELKEPEVFQDGETGTRIEINNLNNKVWTRGDIRRLKRLLTSLVSPFSGVSDFSVNLSVPGREKDIEDVLGAEDVLSKAIWRYDFLIDENAQFSFSYAFNPPSLFKELSPDSESAEDERLELIPPDKSEKAAREDKVKDNLLLVKPDMEGIGPISGTFYFYLRDRKILNAQGAYQDVKRYLDEQTGVRVYRDGIRVFNYGEIGDDWLDLNTTRINAPGRKIANNMVIASLDMDLERSSDLKEKTNREGFDENSTYKRFRWIILSALDKFYQLHFDHRESIREYIDGETKAAKKDPDARFTENIESIRGSLKKHGLEKEIGGKINQIESDYKQMRDVTLSSGIAGINLAVIFHEVERGVDELNAAIKRNDPQELLLNRSDHLSKLLEGFTPLLRRNEQKTFSIKALAKRVLSLSEHRFQHHEIIVSCPLLIDESPDFKVKGPFGLLQAALTNLVDNAIHWTKLKAEKEGNGYSPAIRLLTLTDWFKEGPALVVADNGPGFDISPDQAVLPFKTTRSAGMGLGLYYADKVMETIGGQLIVTTCEELDLPEAYSGAAVVMVFKGATE</sequence>
<dbReference type="InterPro" id="IPR036890">
    <property type="entry name" value="HATPase_C_sf"/>
</dbReference>
<organism evidence="8 9">
    <name type="scientific">Halotalea alkalilenta</name>
    <dbReference type="NCBI Taxonomy" id="376489"/>
    <lineage>
        <taxon>Bacteria</taxon>
        <taxon>Pseudomonadati</taxon>
        <taxon>Pseudomonadota</taxon>
        <taxon>Gammaproteobacteria</taxon>
        <taxon>Oceanospirillales</taxon>
        <taxon>Halomonadaceae</taxon>
        <taxon>Halotalea</taxon>
    </lineage>
</organism>
<evidence type="ECO:0000313" key="9">
    <source>
        <dbReference type="Proteomes" id="UP000077875"/>
    </source>
</evidence>
<keyword evidence="9" id="KW-1185">Reference proteome</keyword>
<dbReference type="GO" id="GO:0000160">
    <property type="term" value="P:phosphorelay signal transduction system"/>
    <property type="evidence" value="ECO:0007669"/>
    <property type="project" value="UniProtKB-KW"/>
</dbReference>
<dbReference type="PANTHER" id="PTHR43065:SF10">
    <property type="entry name" value="PEROXIDE STRESS-ACTIVATED HISTIDINE KINASE MAK3"/>
    <property type="match status" value="1"/>
</dbReference>
<dbReference type="GO" id="GO:0016301">
    <property type="term" value="F:kinase activity"/>
    <property type="evidence" value="ECO:0007669"/>
    <property type="project" value="UniProtKB-KW"/>
</dbReference>
<evidence type="ECO:0000256" key="4">
    <source>
        <dbReference type="ARBA" id="ARBA00022777"/>
    </source>
</evidence>
<keyword evidence="4" id="KW-0418">Kinase</keyword>
<reference evidence="8 9" key="1">
    <citation type="submission" date="2016-04" db="EMBL/GenBank/DDBJ databases">
        <title>Complete Genome Sequence of Halotalea alkalilenta IHB B 13600.</title>
        <authorList>
            <person name="Swarnkar M.K."/>
            <person name="Sharma A."/>
            <person name="Kaushal K."/>
            <person name="Soni R."/>
            <person name="Rana S."/>
            <person name="Singh A.K."/>
            <person name="Gulati A."/>
        </authorList>
    </citation>
    <scope>NUCLEOTIDE SEQUENCE [LARGE SCALE GENOMIC DNA]</scope>
    <source>
        <strain evidence="8 9">IHB B 13600</strain>
    </source>
</reference>
<keyword evidence="5" id="KW-0067">ATP-binding</keyword>
<evidence type="ECO:0000256" key="2">
    <source>
        <dbReference type="ARBA" id="ARBA00022679"/>
    </source>
</evidence>
<accession>A0A172YDC7</accession>
<evidence type="ECO:0000256" key="1">
    <source>
        <dbReference type="ARBA" id="ARBA00022553"/>
    </source>
</evidence>
<keyword evidence="2" id="KW-0808">Transferase</keyword>
<dbReference type="AlphaFoldDB" id="A0A172YDC7"/>
<dbReference type="SMART" id="SM00387">
    <property type="entry name" value="HATPase_c"/>
    <property type="match status" value="1"/>
</dbReference>
<dbReference type="EMBL" id="CP015243">
    <property type="protein sequence ID" value="ANF57238.1"/>
    <property type="molecule type" value="Genomic_DNA"/>
</dbReference>
<evidence type="ECO:0000259" key="7">
    <source>
        <dbReference type="SMART" id="SM00387"/>
    </source>
</evidence>
<evidence type="ECO:0000256" key="6">
    <source>
        <dbReference type="ARBA" id="ARBA00023012"/>
    </source>
</evidence>
<proteinExistence type="predicted"/>
<dbReference type="InterPro" id="IPR003594">
    <property type="entry name" value="HATPase_dom"/>
</dbReference>
<evidence type="ECO:0000256" key="3">
    <source>
        <dbReference type="ARBA" id="ARBA00022741"/>
    </source>
</evidence>
<dbReference type="GO" id="GO:0005524">
    <property type="term" value="F:ATP binding"/>
    <property type="evidence" value="ECO:0007669"/>
    <property type="project" value="UniProtKB-KW"/>
</dbReference>
<keyword evidence="1" id="KW-0597">Phosphoprotein</keyword>